<feature type="chain" id="PRO_5009163320" description="J domain-containing protein" evidence="7">
    <location>
        <begin position="22"/>
        <end position="375"/>
    </location>
</feature>
<dbReference type="GO" id="GO:0006457">
    <property type="term" value="P:protein folding"/>
    <property type="evidence" value="ECO:0007669"/>
    <property type="project" value="InterPro"/>
</dbReference>
<evidence type="ECO:0000256" key="6">
    <source>
        <dbReference type="PROSITE-ProRule" id="PRU00546"/>
    </source>
</evidence>
<evidence type="ECO:0008006" key="12">
    <source>
        <dbReference type="Google" id="ProtNLM"/>
    </source>
</evidence>
<dbReference type="PROSITE" id="PS50076">
    <property type="entry name" value="DNAJ_2"/>
    <property type="match status" value="1"/>
</dbReference>
<feature type="domain" description="J" evidence="8">
    <location>
        <begin position="24"/>
        <end position="89"/>
    </location>
</feature>
<dbReference type="CDD" id="cd06257">
    <property type="entry name" value="DnaJ"/>
    <property type="match status" value="1"/>
</dbReference>
<organism evidence="10 11">
    <name type="scientific">Pachysolen tannophilus NRRL Y-2460</name>
    <dbReference type="NCBI Taxonomy" id="669874"/>
    <lineage>
        <taxon>Eukaryota</taxon>
        <taxon>Fungi</taxon>
        <taxon>Dikarya</taxon>
        <taxon>Ascomycota</taxon>
        <taxon>Saccharomycotina</taxon>
        <taxon>Pichiomycetes</taxon>
        <taxon>Pachysolenaceae</taxon>
        <taxon>Pachysolen</taxon>
    </lineage>
</organism>
<evidence type="ECO:0000256" key="7">
    <source>
        <dbReference type="SAM" id="SignalP"/>
    </source>
</evidence>
<dbReference type="PROSITE" id="PS51188">
    <property type="entry name" value="ZF_CR"/>
    <property type="match status" value="1"/>
</dbReference>
<keyword evidence="1 6" id="KW-0479">Metal-binding</keyword>
<keyword evidence="11" id="KW-1185">Reference proteome</keyword>
<dbReference type="InterPro" id="IPR008971">
    <property type="entry name" value="HSP40/DnaJ_pept-bd"/>
</dbReference>
<dbReference type="GO" id="GO:0008270">
    <property type="term" value="F:zinc ion binding"/>
    <property type="evidence" value="ECO:0007669"/>
    <property type="project" value="UniProtKB-KW"/>
</dbReference>
<dbReference type="GO" id="GO:0051082">
    <property type="term" value="F:unfolded protein binding"/>
    <property type="evidence" value="ECO:0007669"/>
    <property type="project" value="InterPro"/>
</dbReference>
<dbReference type="SMART" id="SM00271">
    <property type="entry name" value="DnaJ"/>
    <property type="match status" value="1"/>
</dbReference>
<evidence type="ECO:0000259" key="9">
    <source>
        <dbReference type="PROSITE" id="PS51188"/>
    </source>
</evidence>
<dbReference type="InterPro" id="IPR036410">
    <property type="entry name" value="HSP_DnaJ_Cys-rich_dom_sf"/>
</dbReference>
<dbReference type="InterPro" id="IPR044713">
    <property type="entry name" value="DNJA1/2-like"/>
</dbReference>
<evidence type="ECO:0000259" key="8">
    <source>
        <dbReference type="PROSITE" id="PS50076"/>
    </source>
</evidence>
<dbReference type="Pfam" id="PF01556">
    <property type="entry name" value="DnaJ_C"/>
    <property type="match status" value="1"/>
</dbReference>
<dbReference type="InterPro" id="IPR001623">
    <property type="entry name" value="DnaJ_domain"/>
</dbReference>
<sequence>MKFLFQFLLFNFLVIATVVLAEVDYYKVLGVSKDADEREIKKAYRVLSKKYHPDKNQNDKEAHDRFIEVSEAYDVLSDDEKRSVYDRYGADAVKNGGGDPRQQHNDPFGDIFAHMFGGGGGGGQARQQRKPRGNDIATSADFTLKEFYNGVSKDFEVEMQDICDKCQGHGSADGKDHTCDECNGRGIKIVKRQLAPGMFQQYQGPCNKCGGKGKIIKNKCKKCNGDGVHRSVRKHSLHVQPGTPRDYVEILEGEADHSPEWIAGDLRVQFREVADGNMGYHRVGKNLYRTEVLSLKEALYGGWEREIPFLDNYDNKLKISRPEGQMVSNGEVEIIKNKGMPAYNNEDEFGDLFVEYLVIFPGGNHKMLKNIRDEL</sequence>
<evidence type="ECO:0000256" key="1">
    <source>
        <dbReference type="ARBA" id="ARBA00022723"/>
    </source>
</evidence>
<dbReference type="InterPro" id="IPR002939">
    <property type="entry name" value="DnaJ_C"/>
</dbReference>
<dbReference type="PROSITE" id="PS00636">
    <property type="entry name" value="DNAJ_1"/>
    <property type="match status" value="1"/>
</dbReference>
<proteinExistence type="predicted"/>
<dbReference type="CDD" id="cd10719">
    <property type="entry name" value="DnaJ_zf"/>
    <property type="match status" value="1"/>
</dbReference>
<dbReference type="PRINTS" id="PR00625">
    <property type="entry name" value="JDOMAIN"/>
</dbReference>
<dbReference type="Gene3D" id="1.10.287.110">
    <property type="entry name" value="DnaJ domain"/>
    <property type="match status" value="1"/>
</dbReference>
<dbReference type="OrthoDB" id="550424at2759"/>
<keyword evidence="3 6" id="KW-0863">Zinc-finger</keyword>
<dbReference type="Pfam" id="PF00684">
    <property type="entry name" value="DnaJ_CXXCXGXG"/>
    <property type="match status" value="1"/>
</dbReference>
<evidence type="ECO:0000256" key="2">
    <source>
        <dbReference type="ARBA" id="ARBA00022737"/>
    </source>
</evidence>
<dbReference type="InterPro" id="IPR001305">
    <property type="entry name" value="HSP_DnaJ_Cys-rich_dom"/>
</dbReference>
<reference evidence="11" key="1">
    <citation type="submission" date="2016-05" db="EMBL/GenBank/DDBJ databases">
        <title>Comparative genomics of biotechnologically important yeasts.</title>
        <authorList>
            <consortium name="DOE Joint Genome Institute"/>
            <person name="Riley R."/>
            <person name="Haridas S."/>
            <person name="Wolfe K.H."/>
            <person name="Lopes M.R."/>
            <person name="Hittinger C.T."/>
            <person name="Goker M."/>
            <person name="Salamov A."/>
            <person name="Wisecaver J."/>
            <person name="Long T.M."/>
            <person name="Aerts A.L."/>
            <person name="Barry K."/>
            <person name="Choi C."/>
            <person name="Clum A."/>
            <person name="Coughlan A.Y."/>
            <person name="Deshpande S."/>
            <person name="Douglass A.P."/>
            <person name="Hanson S.J."/>
            <person name="Klenk H.-P."/>
            <person name="Labutti K."/>
            <person name="Lapidus A."/>
            <person name="Lindquist E."/>
            <person name="Lipzen A."/>
            <person name="Meier-Kolthoff J.P."/>
            <person name="Ohm R.A."/>
            <person name="Otillar R.P."/>
            <person name="Pangilinan J."/>
            <person name="Peng Y."/>
            <person name="Rokas A."/>
            <person name="Rosa C.A."/>
            <person name="Scheuner C."/>
            <person name="Sibirny A.A."/>
            <person name="Slot J.C."/>
            <person name="Stielow J.B."/>
            <person name="Sun H."/>
            <person name="Kurtzman C.P."/>
            <person name="Blackwell M."/>
            <person name="Grigoriev I.V."/>
            <person name="Jeffries T.W."/>
        </authorList>
    </citation>
    <scope>NUCLEOTIDE SEQUENCE [LARGE SCALE GENOMIC DNA]</scope>
    <source>
        <strain evidence="11">NRRL Y-2460</strain>
    </source>
</reference>
<dbReference type="SUPFAM" id="SSF57938">
    <property type="entry name" value="DnaJ/Hsp40 cysteine-rich domain"/>
    <property type="match status" value="1"/>
</dbReference>
<feature type="signal peptide" evidence="7">
    <location>
        <begin position="1"/>
        <end position="21"/>
    </location>
</feature>
<evidence type="ECO:0000256" key="3">
    <source>
        <dbReference type="ARBA" id="ARBA00022771"/>
    </source>
</evidence>
<gene>
    <name evidence="10" type="ORF">PACTADRAFT_51069</name>
</gene>
<dbReference type="InterPro" id="IPR036869">
    <property type="entry name" value="J_dom_sf"/>
</dbReference>
<keyword evidence="4 6" id="KW-0862">Zinc</keyword>
<dbReference type="SUPFAM" id="SSF49493">
    <property type="entry name" value="HSP40/DnaJ peptide-binding domain"/>
    <property type="match status" value="2"/>
</dbReference>
<evidence type="ECO:0000256" key="5">
    <source>
        <dbReference type="ARBA" id="ARBA00023186"/>
    </source>
</evidence>
<keyword evidence="7" id="KW-0732">Signal</keyword>
<keyword evidence="2" id="KW-0677">Repeat</keyword>
<dbReference type="PANTHER" id="PTHR43888">
    <property type="entry name" value="DNAJ-LIKE-2, ISOFORM A-RELATED"/>
    <property type="match status" value="1"/>
</dbReference>
<dbReference type="Pfam" id="PF00226">
    <property type="entry name" value="DnaJ"/>
    <property type="match status" value="1"/>
</dbReference>
<dbReference type="STRING" id="669874.A0A1E4TR32"/>
<feature type="zinc finger region" description="CR-type" evidence="6">
    <location>
        <begin position="150"/>
        <end position="232"/>
    </location>
</feature>
<evidence type="ECO:0000313" key="11">
    <source>
        <dbReference type="Proteomes" id="UP000094236"/>
    </source>
</evidence>
<feature type="domain" description="CR-type" evidence="9">
    <location>
        <begin position="150"/>
        <end position="232"/>
    </location>
</feature>
<dbReference type="Proteomes" id="UP000094236">
    <property type="component" value="Unassembled WGS sequence"/>
</dbReference>
<accession>A0A1E4TR32</accession>
<dbReference type="Gene3D" id="2.10.230.10">
    <property type="entry name" value="Heat shock protein DnaJ, cysteine-rich domain"/>
    <property type="match status" value="1"/>
</dbReference>
<dbReference type="FunFam" id="2.10.230.10:FF:000001">
    <property type="entry name" value="DnaJ subfamily A member 2"/>
    <property type="match status" value="1"/>
</dbReference>
<evidence type="ECO:0000256" key="4">
    <source>
        <dbReference type="ARBA" id="ARBA00022833"/>
    </source>
</evidence>
<dbReference type="Gene3D" id="2.60.260.20">
    <property type="entry name" value="Urease metallochaperone UreE, N-terminal domain"/>
    <property type="match status" value="2"/>
</dbReference>
<keyword evidence="5" id="KW-0143">Chaperone</keyword>
<dbReference type="InterPro" id="IPR018253">
    <property type="entry name" value="DnaJ_domain_CS"/>
</dbReference>
<evidence type="ECO:0000313" key="10">
    <source>
        <dbReference type="EMBL" id="ODV94189.1"/>
    </source>
</evidence>
<dbReference type="GO" id="GO:0030544">
    <property type="term" value="F:Hsp70 protein binding"/>
    <property type="evidence" value="ECO:0007669"/>
    <property type="project" value="InterPro"/>
</dbReference>
<dbReference type="SUPFAM" id="SSF46565">
    <property type="entry name" value="Chaperone J-domain"/>
    <property type="match status" value="1"/>
</dbReference>
<dbReference type="EMBL" id="KV454016">
    <property type="protein sequence ID" value="ODV94189.1"/>
    <property type="molecule type" value="Genomic_DNA"/>
</dbReference>
<name>A0A1E4TR32_PACTA</name>
<dbReference type="AlphaFoldDB" id="A0A1E4TR32"/>
<protein>
    <recommendedName>
        <fullName evidence="12">J domain-containing protein</fullName>
    </recommendedName>
</protein>